<organism evidence="3 4">
    <name type="scientific">Christiangramia oceanisediminis</name>
    <dbReference type="NCBI Taxonomy" id="2920386"/>
    <lineage>
        <taxon>Bacteria</taxon>
        <taxon>Pseudomonadati</taxon>
        <taxon>Bacteroidota</taxon>
        <taxon>Flavobacteriia</taxon>
        <taxon>Flavobacteriales</taxon>
        <taxon>Flavobacteriaceae</taxon>
        <taxon>Christiangramia</taxon>
    </lineage>
</organism>
<feature type="chain" id="PRO_5040917707" evidence="1">
    <location>
        <begin position="18"/>
        <end position="195"/>
    </location>
</feature>
<evidence type="ECO:0000313" key="3">
    <source>
        <dbReference type="EMBL" id="MCP9200090.1"/>
    </source>
</evidence>
<evidence type="ECO:0000313" key="4">
    <source>
        <dbReference type="Proteomes" id="UP001155280"/>
    </source>
</evidence>
<dbReference type="EMBL" id="JANCNS010000002">
    <property type="protein sequence ID" value="MCP9200090.1"/>
    <property type="molecule type" value="Genomic_DNA"/>
</dbReference>
<dbReference type="PROSITE" id="PS51257">
    <property type="entry name" value="PROKAR_LIPOPROTEIN"/>
    <property type="match status" value="1"/>
</dbReference>
<dbReference type="RefSeq" id="WP_241551897.1">
    <property type="nucleotide sequence ID" value="NZ_JANCNS010000002.1"/>
</dbReference>
<dbReference type="AlphaFoldDB" id="A0A9X2I3L5"/>
<dbReference type="InterPro" id="IPR025411">
    <property type="entry name" value="DUF4136"/>
</dbReference>
<comment type="caution">
    <text evidence="3">The sequence shown here is derived from an EMBL/GenBank/DDBJ whole genome shotgun (WGS) entry which is preliminary data.</text>
</comment>
<dbReference type="Gene3D" id="3.30.160.670">
    <property type="match status" value="1"/>
</dbReference>
<accession>A0A9X2I3L5</accession>
<dbReference type="Pfam" id="PF13590">
    <property type="entry name" value="DUF4136"/>
    <property type="match status" value="1"/>
</dbReference>
<name>A0A9X2I3L5_9FLAO</name>
<proteinExistence type="predicted"/>
<reference evidence="3" key="1">
    <citation type="submission" date="2022-07" db="EMBL/GenBank/DDBJ databases">
        <title>Gramela sediminis sp. nov., isolated from deep-sea sediment of the Indian Ocean.</title>
        <authorList>
            <person name="Shi H."/>
        </authorList>
    </citation>
    <scope>NUCLEOTIDE SEQUENCE</scope>
    <source>
        <strain evidence="3">GC03-9</strain>
    </source>
</reference>
<sequence>MKSLNLMLFIMALTLIGCGPRVNTSQPTEVNLGKYDSFAYLPNTNAEVENRNYNDEEVNATIVDVINKNLKQEGYALDRENPDLLVLVSTKVDQEVARDVDPAYATYPYTTGVTAVNSYYEPYYYYGYTNYNSVVGYNTDTYSYEEGTLVVQLVDSETKNTVWRGVASNDIYNQTTVGGIQDMVNDIFKEYPLNK</sequence>
<feature type="signal peptide" evidence="1">
    <location>
        <begin position="1"/>
        <end position="17"/>
    </location>
</feature>
<keyword evidence="4" id="KW-1185">Reference proteome</keyword>
<keyword evidence="1" id="KW-0732">Signal</keyword>
<dbReference type="Proteomes" id="UP001155280">
    <property type="component" value="Unassembled WGS sequence"/>
</dbReference>
<evidence type="ECO:0000256" key="1">
    <source>
        <dbReference type="SAM" id="SignalP"/>
    </source>
</evidence>
<gene>
    <name evidence="3" type="ORF">MKO06_09235</name>
</gene>
<protein>
    <submittedName>
        <fullName evidence="3">DUF4136 domain-containing protein</fullName>
    </submittedName>
</protein>
<feature type="domain" description="DUF4136" evidence="2">
    <location>
        <begin position="22"/>
        <end position="192"/>
    </location>
</feature>
<evidence type="ECO:0000259" key="2">
    <source>
        <dbReference type="Pfam" id="PF13590"/>
    </source>
</evidence>